<dbReference type="Pfam" id="PF06182">
    <property type="entry name" value="ABC2_membrane_6"/>
    <property type="match status" value="1"/>
</dbReference>
<gene>
    <name evidence="2" type="ORF">VVAX_05073</name>
</gene>
<sequence>MSAVRELARPYVAAFASRFLQMLQYRTAALAGFATQCWWGGIKVMVFAAFYGGTAIAGASSPMSLEQAITYTWLAQGLLVLLPWLGDPEVAQAVRTGAVAYDRLRPVDAYALWFARSAGWIAARLLPRVALMAAFAAVALPLAGLGAWAWQPPTGVAAGVAFLVSVVLALLLSTAMVMLLNVAMTAALNERGINAVATPVVIVFSGNVLPLALLPDAWQGALLVQPLAGLMDIPARLYFGQLAGWNALGGLALQCVWIVVCVTAGRFAMQRTMRSLQVQGG</sequence>
<feature type="transmembrane region" description="Helical" evidence="1">
    <location>
        <begin position="192"/>
        <end position="213"/>
    </location>
</feature>
<dbReference type="PANTHER" id="PTHR36832:SF2">
    <property type="entry name" value="INTEGRAL MEMBRANE PROTEIN"/>
    <property type="match status" value="1"/>
</dbReference>
<keyword evidence="1" id="KW-0812">Transmembrane</keyword>
<evidence type="ECO:0000256" key="1">
    <source>
        <dbReference type="SAM" id="Phobius"/>
    </source>
</evidence>
<keyword evidence="1" id="KW-0472">Membrane</keyword>
<dbReference type="InterPro" id="IPR010390">
    <property type="entry name" value="ABC-2_transporter-like"/>
</dbReference>
<organism evidence="2">
    <name type="scientific">Variovorax paradoxus</name>
    <dbReference type="NCBI Taxonomy" id="34073"/>
    <lineage>
        <taxon>Bacteria</taxon>
        <taxon>Pseudomonadati</taxon>
        <taxon>Pseudomonadota</taxon>
        <taxon>Betaproteobacteria</taxon>
        <taxon>Burkholderiales</taxon>
        <taxon>Comamonadaceae</taxon>
        <taxon>Variovorax</taxon>
    </lineage>
</organism>
<accession>A0A679JMS3</accession>
<keyword evidence="1" id="KW-1133">Transmembrane helix</keyword>
<feature type="transmembrane region" description="Helical" evidence="1">
    <location>
        <begin position="129"/>
        <end position="150"/>
    </location>
</feature>
<evidence type="ECO:0000313" key="2">
    <source>
        <dbReference type="EMBL" id="CAA2108566.1"/>
    </source>
</evidence>
<dbReference type="PANTHER" id="PTHR36832">
    <property type="entry name" value="SLR1174 PROTEIN-RELATED"/>
    <property type="match status" value="1"/>
</dbReference>
<reference evidence="2" key="1">
    <citation type="submission" date="2019-12" db="EMBL/GenBank/DDBJ databases">
        <authorList>
            <person name="Cremers G."/>
        </authorList>
    </citation>
    <scope>NUCLEOTIDE SEQUENCE</scope>
    <source>
        <strain evidence="2">Vvax</strain>
    </source>
</reference>
<proteinExistence type="predicted"/>
<feature type="transmembrane region" description="Helical" evidence="1">
    <location>
        <begin position="156"/>
        <end position="180"/>
    </location>
</feature>
<dbReference type="AlphaFoldDB" id="A0A679JMS3"/>
<evidence type="ECO:0008006" key="3">
    <source>
        <dbReference type="Google" id="ProtNLM"/>
    </source>
</evidence>
<name>A0A679JMS3_VARPD</name>
<protein>
    <recommendedName>
        <fullName evidence="3">ABC transporter permease</fullName>
    </recommendedName>
</protein>
<feature type="transmembrane region" description="Helical" evidence="1">
    <location>
        <begin position="247"/>
        <end position="269"/>
    </location>
</feature>
<dbReference type="EMBL" id="LR743507">
    <property type="protein sequence ID" value="CAA2108566.1"/>
    <property type="molecule type" value="Genomic_DNA"/>
</dbReference>